<dbReference type="AlphaFoldDB" id="A0A011WPG2"/>
<comment type="caution">
    <text evidence="1">The sequence shown here is derived from an EMBL/GenBank/DDBJ whole genome shotgun (WGS) entry which is preliminary data.</text>
</comment>
<protein>
    <recommendedName>
        <fullName evidence="3">DUF1273 family protein</fullName>
    </recommendedName>
</protein>
<name>A0A011WPG2_RUMAL</name>
<evidence type="ECO:0000313" key="1">
    <source>
        <dbReference type="EMBL" id="EXM38905.1"/>
    </source>
</evidence>
<organism evidence="1 2">
    <name type="scientific">Ruminococcus albus SY3</name>
    <dbReference type="NCBI Taxonomy" id="1341156"/>
    <lineage>
        <taxon>Bacteria</taxon>
        <taxon>Bacillati</taxon>
        <taxon>Bacillota</taxon>
        <taxon>Clostridia</taxon>
        <taxon>Eubacteriales</taxon>
        <taxon>Oscillospiraceae</taxon>
        <taxon>Ruminococcus</taxon>
    </lineage>
</organism>
<evidence type="ECO:0008006" key="3">
    <source>
        <dbReference type="Google" id="ProtNLM"/>
    </source>
</evidence>
<gene>
    <name evidence="1" type="ORF">RASY3_11285</name>
</gene>
<dbReference type="Pfam" id="PF06908">
    <property type="entry name" value="YpsA"/>
    <property type="match status" value="1"/>
</dbReference>
<accession>A0A011WPG2</accession>
<dbReference type="Gene3D" id="3.40.50.450">
    <property type="match status" value="1"/>
</dbReference>
<proteinExistence type="predicted"/>
<evidence type="ECO:0000313" key="2">
    <source>
        <dbReference type="Proteomes" id="UP000021369"/>
    </source>
</evidence>
<dbReference type="PATRIC" id="fig|1341156.4.peg.2200"/>
<sequence>MVLDSIEIISAEEFYTEKASTCCFTGHRRRDLPFGGDISKQGVKNLISTIHLLCHEAYGRGIRTFITGMAEGSDLICGSVIMDMMHSEDHPGIELICALPYKDQIREIKLPKDRYIYSLLLKMASAVVVTGDIGDSGRYRRRNQFMVNNSSELIAIYKEKQRGSGTLQTINMARHRELDIHIIELDRNPQFYCE</sequence>
<dbReference type="OrthoDB" id="1795759at2"/>
<reference evidence="1 2" key="1">
    <citation type="submission" date="2013-06" db="EMBL/GenBank/DDBJ databases">
        <title>Rumen cellulosomics: divergent fiber-degrading strategies revealed by comparative genome-wide analysis of six Ruminococcal strains.</title>
        <authorList>
            <person name="Dassa B."/>
            <person name="Borovok I."/>
            <person name="Lamed R."/>
            <person name="Flint H."/>
            <person name="Yeoman C.J."/>
            <person name="White B."/>
            <person name="Bayer E.A."/>
        </authorList>
    </citation>
    <scope>NUCLEOTIDE SEQUENCE [LARGE SCALE GENOMIC DNA]</scope>
    <source>
        <strain evidence="1 2">SY3</strain>
    </source>
</reference>
<dbReference type="RefSeq" id="WP_037288214.1">
    <property type="nucleotide sequence ID" value="NZ_JEOB01000003.1"/>
</dbReference>
<dbReference type="Proteomes" id="UP000021369">
    <property type="component" value="Unassembled WGS sequence"/>
</dbReference>
<dbReference type="InterPro" id="IPR010697">
    <property type="entry name" value="YspA"/>
</dbReference>
<dbReference type="EMBL" id="JEOB01000003">
    <property type="protein sequence ID" value="EXM38905.1"/>
    <property type="molecule type" value="Genomic_DNA"/>
</dbReference>
<dbReference type="PANTHER" id="PTHR38440">
    <property type="entry name" value="UPF0398 PROTEIN YPSA"/>
    <property type="match status" value="1"/>
</dbReference>
<dbReference type="SUPFAM" id="SSF102405">
    <property type="entry name" value="MCP/YpsA-like"/>
    <property type="match status" value="1"/>
</dbReference>
<dbReference type="PANTHER" id="PTHR38440:SF1">
    <property type="entry name" value="UPF0398 PROTEIN SPR0331"/>
    <property type="match status" value="1"/>
</dbReference>
<keyword evidence="2" id="KW-1185">Reference proteome</keyword>